<organism evidence="5 6">
    <name type="scientific">Carnobacterium antarcticum</name>
    <dbReference type="NCBI Taxonomy" id="2126436"/>
    <lineage>
        <taxon>Bacteria</taxon>
        <taxon>Bacillati</taxon>
        <taxon>Bacillota</taxon>
        <taxon>Bacilli</taxon>
        <taxon>Lactobacillales</taxon>
        <taxon>Carnobacteriaceae</taxon>
        <taxon>Carnobacterium</taxon>
    </lineage>
</organism>
<dbReference type="RefSeq" id="WP_058919027.1">
    <property type="nucleotide sequence ID" value="NZ_JBHSQC010000015.1"/>
</dbReference>
<name>A0ABW4NK05_9LACT</name>
<dbReference type="CDD" id="cd04651">
    <property type="entry name" value="LbH_G1P_AT_C"/>
    <property type="match status" value="1"/>
</dbReference>
<dbReference type="NCBIfam" id="TIGR02092">
    <property type="entry name" value="glgD"/>
    <property type="match status" value="1"/>
</dbReference>
<dbReference type="EC" id="2.7.7.27" evidence="5"/>
<dbReference type="PANTHER" id="PTHR43523">
    <property type="entry name" value="GLUCOSE-1-PHOSPHATE ADENYLYLTRANSFERASE-RELATED"/>
    <property type="match status" value="1"/>
</dbReference>
<evidence type="ECO:0000256" key="2">
    <source>
        <dbReference type="ARBA" id="ARBA00023056"/>
    </source>
</evidence>
<dbReference type="EMBL" id="JBHUFF010000008">
    <property type="protein sequence ID" value="MFD1798606.1"/>
    <property type="molecule type" value="Genomic_DNA"/>
</dbReference>
<keyword evidence="2" id="KW-0320">Glycogen biosynthesis</keyword>
<dbReference type="InterPro" id="IPR056818">
    <property type="entry name" value="GlmU/GlgC-like_hexapep"/>
</dbReference>
<reference evidence="6" key="1">
    <citation type="journal article" date="2019" name="Int. J. Syst. Evol. Microbiol.">
        <title>The Global Catalogue of Microorganisms (GCM) 10K type strain sequencing project: providing services to taxonomists for standard genome sequencing and annotation.</title>
        <authorList>
            <consortium name="The Broad Institute Genomics Platform"/>
            <consortium name="The Broad Institute Genome Sequencing Center for Infectious Disease"/>
            <person name="Wu L."/>
            <person name="Ma J."/>
        </authorList>
    </citation>
    <scope>NUCLEOTIDE SEQUENCE [LARGE SCALE GENOMIC DNA]</scope>
    <source>
        <strain evidence="6">KCTC 42143</strain>
    </source>
</reference>
<dbReference type="Gene3D" id="2.160.10.10">
    <property type="entry name" value="Hexapeptide repeat proteins"/>
    <property type="match status" value="1"/>
</dbReference>
<evidence type="ECO:0000256" key="1">
    <source>
        <dbReference type="ARBA" id="ARBA00010443"/>
    </source>
</evidence>
<evidence type="ECO:0000259" key="4">
    <source>
        <dbReference type="Pfam" id="PF24894"/>
    </source>
</evidence>
<proteinExistence type="inferred from homology"/>
<comment type="similarity">
    <text evidence="1">Belongs to the bacterial/plant glucose-1-phosphate adenylyltransferase family.</text>
</comment>
<dbReference type="Proteomes" id="UP001597285">
    <property type="component" value="Unassembled WGS sequence"/>
</dbReference>
<feature type="domain" description="Nucleotidyl transferase" evidence="3">
    <location>
        <begin position="16"/>
        <end position="164"/>
    </location>
</feature>
<dbReference type="InterPro" id="IPR011831">
    <property type="entry name" value="ADP-Glc_PPase"/>
</dbReference>
<dbReference type="GO" id="GO:0008878">
    <property type="term" value="F:glucose-1-phosphate adenylyltransferase activity"/>
    <property type="evidence" value="ECO:0007669"/>
    <property type="project" value="UniProtKB-EC"/>
</dbReference>
<dbReference type="SUPFAM" id="SSF51161">
    <property type="entry name" value="Trimeric LpxA-like enzymes"/>
    <property type="match status" value="1"/>
</dbReference>
<dbReference type="Gene3D" id="3.90.550.10">
    <property type="entry name" value="Spore Coat Polysaccharide Biosynthesis Protein SpsA, Chain A"/>
    <property type="match status" value="1"/>
</dbReference>
<dbReference type="PANTHER" id="PTHR43523:SF6">
    <property type="entry name" value="GLYCOGEN BIOSYNTHESIS PROTEIN GLGD"/>
    <property type="match status" value="1"/>
</dbReference>
<keyword evidence="6" id="KW-1185">Reference proteome</keyword>
<keyword evidence="5" id="KW-0808">Transferase</keyword>
<dbReference type="SUPFAM" id="SSF53448">
    <property type="entry name" value="Nucleotide-diphospho-sugar transferases"/>
    <property type="match status" value="1"/>
</dbReference>
<dbReference type="InterPro" id="IPR005835">
    <property type="entry name" value="NTP_transferase_dom"/>
</dbReference>
<dbReference type="InterPro" id="IPR029044">
    <property type="entry name" value="Nucleotide-diphossugar_trans"/>
</dbReference>
<feature type="domain" description="Glucose-1-phosphate adenylyltransferase/Bifunctional protein GlmU-like C-terminal hexapeptide" evidence="4">
    <location>
        <begin position="298"/>
        <end position="366"/>
    </location>
</feature>
<evidence type="ECO:0000313" key="5">
    <source>
        <dbReference type="EMBL" id="MFD1798606.1"/>
    </source>
</evidence>
<keyword evidence="5" id="KW-0548">Nucleotidyltransferase</keyword>
<comment type="caution">
    <text evidence="5">The sequence shown here is derived from an EMBL/GenBank/DDBJ whole genome shotgun (WGS) entry which is preliminary data.</text>
</comment>
<sequence length="389" mass="42941">MKKHKVCAILNLNEDGSRLAPLTDTRPITSLPFGCRYRLIDFPFTSLHSAEIESAAFFLTGNGRSLHDHIRSGASWGLDSSIGGGLFPHTEIDIKEAVETHQPNQLSSFYHDQIHYVVRSKADYVVVMGSKMLCNIDIQPLLHYHQEKGSDVTIMYKNVPKETCTASAAESHFSFDAEGTDRITGINLVSHTPEEVGRVALSMGIAIMRSEKFIELTTEAGKQNLKGDTLLLVKNQLEHNKVYGYEYTGYLKDIDDIQSYFDANMDMLNEDNYNALFNRGDAIITKVKNGAPTFYSKEAEVKNAQFASDCFIEGKVENSLIFRKVKVAKGAVIDHSVVMQGSEIGEGSHLEYVILDKGVKVGAGVSLKGTPEDVLVIKKNAVIEAEKGA</sequence>
<gene>
    <name evidence="5" type="primary">glgD</name>
    <name evidence="5" type="ORF">ACFSBK_01875</name>
</gene>
<evidence type="ECO:0000259" key="3">
    <source>
        <dbReference type="Pfam" id="PF00483"/>
    </source>
</evidence>
<dbReference type="InterPro" id="IPR011004">
    <property type="entry name" value="Trimer_LpxA-like_sf"/>
</dbReference>
<protein>
    <submittedName>
        <fullName evidence="5">Glucose-1-phosphate adenylyltransferase subunit GlgD</fullName>
        <ecNumber evidence="5">2.7.7.27</ecNumber>
    </submittedName>
</protein>
<accession>A0ABW4NK05</accession>
<evidence type="ECO:0000313" key="6">
    <source>
        <dbReference type="Proteomes" id="UP001597285"/>
    </source>
</evidence>
<dbReference type="Pfam" id="PF24894">
    <property type="entry name" value="Hexapep_GlmU"/>
    <property type="match status" value="1"/>
</dbReference>
<dbReference type="InterPro" id="IPR011832">
    <property type="entry name" value="GlgDAde_trans"/>
</dbReference>
<dbReference type="Pfam" id="PF00483">
    <property type="entry name" value="NTP_transferase"/>
    <property type="match status" value="1"/>
</dbReference>